<name>A0A6J7X133_9CAUD</name>
<organism evidence="1">
    <name type="scientific">uncultured Caudovirales phage</name>
    <dbReference type="NCBI Taxonomy" id="2100421"/>
    <lineage>
        <taxon>Viruses</taxon>
        <taxon>Duplodnaviria</taxon>
        <taxon>Heunggongvirae</taxon>
        <taxon>Uroviricota</taxon>
        <taxon>Caudoviricetes</taxon>
        <taxon>Peduoviridae</taxon>
        <taxon>Maltschvirus</taxon>
        <taxon>Maltschvirus maltsch</taxon>
    </lineage>
</organism>
<protein>
    <submittedName>
        <fullName evidence="1">Uncharacterized protein</fullName>
    </submittedName>
</protein>
<reference evidence="1" key="1">
    <citation type="submission" date="2020-05" db="EMBL/GenBank/DDBJ databases">
        <authorList>
            <person name="Chiriac C."/>
            <person name="Salcher M."/>
            <person name="Ghai R."/>
            <person name="Kavagutti S V."/>
        </authorList>
    </citation>
    <scope>NUCLEOTIDE SEQUENCE</scope>
</reference>
<dbReference type="EMBL" id="LR798333">
    <property type="protein sequence ID" value="CAB5224210.1"/>
    <property type="molecule type" value="Genomic_DNA"/>
</dbReference>
<evidence type="ECO:0000313" key="1">
    <source>
        <dbReference type="EMBL" id="CAB5224210.1"/>
    </source>
</evidence>
<gene>
    <name evidence="1" type="ORF">UFOVP394_35</name>
</gene>
<accession>A0A6J7X133</accession>
<proteinExistence type="predicted"/>
<sequence>MIKWKCLVCDAKQESEAKPALGHRLCLKCKVNHYERLVDIYRPEGGFRLEEARLLLKAARKEVKA</sequence>